<reference evidence="1 2" key="1">
    <citation type="submission" date="2016-10" db="EMBL/GenBank/DDBJ databases">
        <authorList>
            <person name="Varghese N."/>
            <person name="Submissions S."/>
        </authorList>
    </citation>
    <scope>NUCLEOTIDE SEQUENCE [LARGE SCALE GENOMIC DNA]</scope>
    <source>
        <strain evidence="1 2">DSM 21822</strain>
    </source>
</reference>
<sequence>MTEPLISPDKRDVLSVLAYLYIKFGYPHNAAELLVALDRLDSGSRWARHARCLALLRAGHCEEAVAEAGRILEHPLDDEGRFLMLQVRVKAYWKLGLRSEARACQRMVATLLTEVAVPGASRGRAV</sequence>
<organism evidence="1 2">
    <name type="scientific">Neomesorhizobium albiziae</name>
    <dbReference type="NCBI Taxonomy" id="335020"/>
    <lineage>
        <taxon>Bacteria</taxon>
        <taxon>Pseudomonadati</taxon>
        <taxon>Pseudomonadota</taxon>
        <taxon>Alphaproteobacteria</taxon>
        <taxon>Hyphomicrobiales</taxon>
        <taxon>Phyllobacteriaceae</taxon>
        <taxon>Neomesorhizobium</taxon>
    </lineage>
</organism>
<dbReference type="EMBL" id="FOSL01000036">
    <property type="protein sequence ID" value="SFL12436.1"/>
    <property type="molecule type" value="Genomic_DNA"/>
</dbReference>
<evidence type="ECO:0000313" key="2">
    <source>
        <dbReference type="Proteomes" id="UP000323300"/>
    </source>
</evidence>
<name>A0A1I4F6K5_9HYPH</name>
<gene>
    <name evidence="1" type="ORF">SAMN04488498_1368</name>
</gene>
<evidence type="ECO:0000313" key="1">
    <source>
        <dbReference type="EMBL" id="SFL12436.1"/>
    </source>
</evidence>
<dbReference type="RefSeq" id="WP_149763931.1">
    <property type="nucleotide sequence ID" value="NZ_BSPE01000013.1"/>
</dbReference>
<keyword evidence="2" id="KW-1185">Reference proteome</keyword>
<dbReference type="InterPro" id="IPR011990">
    <property type="entry name" value="TPR-like_helical_dom_sf"/>
</dbReference>
<dbReference type="Proteomes" id="UP000323300">
    <property type="component" value="Unassembled WGS sequence"/>
</dbReference>
<accession>A0A1I4F6K5</accession>
<proteinExistence type="predicted"/>
<dbReference type="Gene3D" id="1.25.40.10">
    <property type="entry name" value="Tetratricopeptide repeat domain"/>
    <property type="match status" value="1"/>
</dbReference>
<dbReference type="AlphaFoldDB" id="A0A1I4F6K5"/>
<protein>
    <recommendedName>
        <fullName evidence="3">Type III secretion protein Y</fullName>
    </recommendedName>
</protein>
<dbReference type="SUPFAM" id="SSF48452">
    <property type="entry name" value="TPR-like"/>
    <property type="match status" value="1"/>
</dbReference>
<evidence type="ECO:0008006" key="3">
    <source>
        <dbReference type="Google" id="ProtNLM"/>
    </source>
</evidence>